<evidence type="ECO:0000313" key="2">
    <source>
        <dbReference type="Proteomes" id="UP000304953"/>
    </source>
</evidence>
<dbReference type="EMBL" id="SRYA01000008">
    <property type="protein sequence ID" value="TGY97326.1"/>
    <property type="molecule type" value="Genomic_DNA"/>
</dbReference>
<proteinExistence type="predicted"/>
<comment type="caution">
    <text evidence="1">The sequence shown here is derived from an EMBL/GenBank/DDBJ whole genome shotgun (WGS) entry which is preliminary data.</text>
</comment>
<sequence>MNFRLAVLSDLIQLKQTYAEIIQHMNNNQIPIWDDIYPCEFFEEDIKQNRLYLLTKHTEIIAAFALCSSHSGERHVNWENPDSKALYLDRLGVNACYMGTGIGSQMLEKAKETAKALGADYLRLFAVDINTPAIRLYQKNGFWQADGFYDEVIDDEFVLHEYGYEICLT</sequence>
<gene>
    <name evidence="1" type="ORF">E5329_05300</name>
</gene>
<keyword evidence="2" id="KW-1185">Reference proteome</keyword>
<protein>
    <submittedName>
        <fullName evidence="1">GNAT family N-acetyltransferase</fullName>
    </submittedName>
</protein>
<organism evidence="1 2">
    <name type="scientific">Petralouisia muris</name>
    <dbReference type="NCBI Taxonomy" id="3032872"/>
    <lineage>
        <taxon>Bacteria</taxon>
        <taxon>Bacillati</taxon>
        <taxon>Bacillota</taxon>
        <taxon>Clostridia</taxon>
        <taxon>Lachnospirales</taxon>
        <taxon>Lachnospiraceae</taxon>
        <taxon>Petralouisia</taxon>
    </lineage>
</organism>
<name>A0AC61S0D4_9FIRM</name>
<reference evidence="1" key="1">
    <citation type="submission" date="2019-04" db="EMBL/GenBank/DDBJ databases">
        <title>Microbes associate with the intestines of laboratory mice.</title>
        <authorList>
            <person name="Navarre W."/>
            <person name="Wong E."/>
            <person name="Huang K."/>
            <person name="Tropini C."/>
            <person name="Ng K."/>
            <person name="Yu B."/>
        </authorList>
    </citation>
    <scope>NUCLEOTIDE SEQUENCE</scope>
    <source>
        <strain evidence="1">NM01_1-7b</strain>
    </source>
</reference>
<dbReference type="Proteomes" id="UP000304953">
    <property type="component" value="Unassembled WGS sequence"/>
</dbReference>
<evidence type="ECO:0000313" key="1">
    <source>
        <dbReference type="EMBL" id="TGY97326.1"/>
    </source>
</evidence>
<accession>A0AC61S0D4</accession>